<evidence type="ECO:0000256" key="5">
    <source>
        <dbReference type="ARBA" id="ARBA00023136"/>
    </source>
</evidence>
<feature type="transmembrane region" description="Helical" evidence="7">
    <location>
        <begin position="595"/>
        <end position="621"/>
    </location>
</feature>
<keyword evidence="2" id="KW-0813">Transport</keyword>
<dbReference type="InParanoid" id="C1E3C7"/>
<dbReference type="InterPro" id="IPR050930">
    <property type="entry name" value="MFS_Vesicular_Transporter"/>
</dbReference>
<dbReference type="EMBL" id="CP001325">
    <property type="protein sequence ID" value="ACO62909.1"/>
    <property type="molecule type" value="Genomic_DNA"/>
</dbReference>
<gene>
    <name evidence="8" type="ORF">MICPUN_57634</name>
</gene>
<feature type="transmembrane region" description="Helical" evidence="7">
    <location>
        <begin position="350"/>
        <end position="369"/>
    </location>
</feature>
<reference evidence="8 9" key="1">
    <citation type="journal article" date="2009" name="Science">
        <title>Green evolution and dynamic adaptations revealed by genomes of the marine picoeukaryotes Micromonas.</title>
        <authorList>
            <person name="Worden A.Z."/>
            <person name="Lee J.H."/>
            <person name="Mock T."/>
            <person name="Rouze P."/>
            <person name="Simmons M.P."/>
            <person name="Aerts A.L."/>
            <person name="Allen A.E."/>
            <person name="Cuvelier M.L."/>
            <person name="Derelle E."/>
            <person name="Everett M.V."/>
            <person name="Foulon E."/>
            <person name="Grimwood J."/>
            <person name="Gundlach H."/>
            <person name="Henrissat B."/>
            <person name="Napoli C."/>
            <person name="McDonald S.M."/>
            <person name="Parker M.S."/>
            <person name="Rombauts S."/>
            <person name="Salamov A."/>
            <person name="Von Dassow P."/>
            <person name="Badger J.H."/>
            <person name="Coutinho P.M."/>
            <person name="Demir E."/>
            <person name="Dubchak I."/>
            <person name="Gentemann C."/>
            <person name="Eikrem W."/>
            <person name="Gready J.E."/>
            <person name="John U."/>
            <person name="Lanier W."/>
            <person name="Lindquist E.A."/>
            <person name="Lucas S."/>
            <person name="Mayer K.F."/>
            <person name="Moreau H."/>
            <person name="Not F."/>
            <person name="Otillar R."/>
            <person name="Panaud O."/>
            <person name="Pangilinan J."/>
            <person name="Paulsen I."/>
            <person name="Piegu B."/>
            <person name="Poliakov A."/>
            <person name="Robbens S."/>
            <person name="Schmutz J."/>
            <person name="Toulza E."/>
            <person name="Wyss T."/>
            <person name="Zelensky A."/>
            <person name="Zhou K."/>
            <person name="Armbrust E.V."/>
            <person name="Bhattacharya D."/>
            <person name="Goodenough U.W."/>
            <person name="Van de Peer Y."/>
            <person name="Grigoriev I.V."/>
        </authorList>
    </citation>
    <scope>NUCLEOTIDE SEQUENCE [LARGE SCALE GENOMIC DNA]</scope>
    <source>
        <strain evidence="9">RCC299 / NOUM17</strain>
    </source>
</reference>
<feature type="transmembrane region" description="Helical" evidence="7">
    <location>
        <begin position="318"/>
        <end position="338"/>
    </location>
</feature>
<sequence length="835" mass="84746">MQYVGSPQTTFRFGSTPTRSMSISSLASMAESAEEPEDGDHGETAAHYFSRRFSVGSFHQRRRSGSVQSLSSMDGARAGSVGNSLSILGSSAEGHHRARPPRPGRAQSARGGMLSESLGRQHSSRSVSQSPTSSNPTSPHHSNVNLPHVAGHPRAAPFERRSSLGRAGYSPETRVVGFGAGSTITTSPGRSLNAEEAETTRAQRAYLGASDDGDGDGDGDGDEESAPGSHGGGGRGKGKRARGGDDVNSVHSDAEATDSPMNDDAYETASDFFPQPSVKSAGALVSLLHCVSFTSALIIAAPLPLLPRAVDHLGYGPGWTGAIFGAFAVGTVAATKAFNSFTNADGGRAALMIVGLFLQGAAGMLFGVAGELGFSDPADVLCMFFACRALVGVGVATTHLAVYAAINGSMGSDPARLKRTLKVNELFVALGFAAAGPLVSWLSIVGDSYDAGASGASGDSNNTGASAAGSGTTLGGNNPNGSATYLGMGGFRLPFQVTGFLVLGNAVWLAGDPGCLAAGTRREWLDALLDEEFESVEARAAELSADRAERGEGGADGGAESIGRRDGGGGRDAGTEVSTENAVTSRRRLLGSPRLVAVGGALFLACVAFGFVQPMLSLYLVDHRGFDAMENGWAQFAVAGGYLVGLLAADVERERDWISAETLTAAGVFVAGCSVAAIGAADALSDVTLFVTLAVFGVANAHVLAPALEGMKRAASDAMGPGAAVTEGAVRLYNVFQDAGQVLGPLVGGLACAGAGFEGAAGVLGAAVCLYGVLALSYAASRARPASLDGGPAGVGPVTAVTASRRLPRPAKSDASLDERLLGYDYDGSAESSMS</sequence>
<dbReference type="KEGG" id="mis:MICPUN_57634"/>
<keyword evidence="3 7" id="KW-0812">Transmembrane</keyword>
<proteinExistence type="predicted"/>
<comment type="subcellular location">
    <subcellularLocation>
        <location evidence="1">Membrane</location>
        <topology evidence="1">Multi-pass membrane protein</topology>
    </subcellularLocation>
</comment>
<evidence type="ECO:0000256" key="6">
    <source>
        <dbReference type="SAM" id="MobiDB-lite"/>
    </source>
</evidence>
<evidence type="ECO:0000256" key="7">
    <source>
        <dbReference type="SAM" id="Phobius"/>
    </source>
</evidence>
<dbReference type="Proteomes" id="UP000002009">
    <property type="component" value="Chromosome 4"/>
</dbReference>
<keyword evidence="5 7" id="KW-0472">Membrane</keyword>
<feature type="transmembrane region" description="Helical" evidence="7">
    <location>
        <begin position="633"/>
        <end position="651"/>
    </location>
</feature>
<feature type="compositionally biased region" description="Low complexity" evidence="6">
    <location>
        <begin position="120"/>
        <end position="145"/>
    </location>
</feature>
<feature type="transmembrane region" description="Helical" evidence="7">
    <location>
        <begin position="381"/>
        <end position="406"/>
    </location>
</feature>
<feature type="region of interest" description="Disordered" evidence="6">
    <location>
        <begin position="1"/>
        <end position="43"/>
    </location>
</feature>
<organism evidence="8 9">
    <name type="scientific">Micromonas commoda (strain RCC299 / NOUM17 / CCMP2709)</name>
    <name type="common">Picoplanktonic green alga</name>
    <dbReference type="NCBI Taxonomy" id="296587"/>
    <lineage>
        <taxon>Eukaryota</taxon>
        <taxon>Viridiplantae</taxon>
        <taxon>Chlorophyta</taxon>
        <taxon>Mamiellophyceae</taxon>
        <taxon>Mamiellales</taxon>
        <taxon>Mamiellaceae</taxon>
        <taxon>Micromonas</taxon>
    </lineage>
</organism>
<feature type="compositionally biased region" description="Acidic residues" evidence="6">
    <location>
        <begin position="211"/>
        <end position="225"/>
    </location>
</feature>
<feature type="transmembrane region" description="Helical" evidence="7">
    <location>
        <begin position="283"/>
        <end position="306"/>
    </location>
</feature>
<dbReference type="PANTHER" id="PTHR23506">
    <property type="entry name" value="GH10249P"/>
    <property type="match status" value="1"/>
</dbReference>
<evidence type="ECO:0000256" key="2">
    <source>
        <dbReference type="ARBA" id="ARBA00022448"/>
    </source>
</evidence>
<feature type="transmembrane region" description="Helical" evidence="7">
    <location>
        <begin position="663"/>
        <end position="681"/>
    </location>
</feature>
<feature type="region of interest" description="Disordered" evidence="6">
    <location>
        <begin position="544"/>
        <end position="580"/>
    </location>
</feature>
<evidence type="ECO:0000256" key="4">
    <source>
        <dbReference type="ARBA" id="ARBA00022989"/>
    </source>
</evidence>
<dbReference type="RefSeq" id="XP_002501651.1">
    <property type="nucleotide sequence ID" value="XM_002501605.1"/>
</dbReference>
<feature type="compositionally biased region" description="Low complexity" evidence="6">
    <location>
        <begin position="20"/>
        <end position="31"/>
    </location>
</feature>
<dbReference type="AlphaFoldDB" id="C1E3C7"/>
<protein>
    <submittedName>
        <fullName evidence="8">Major facilitator superfamily</fullName>
    </submittedName>
</protein>
<dbReference type="GeneID" id="8242562"/>
<dbReference type="GO" id="GO:0022857">
    <property type="term" value="F:transmembrane transporter activity"/>
    <property type="evidence" value="ECO:0007669"/>
    <property type="project" value="TreeGrafter"/>
</dbReference>
<name>C1E3C7_MICCC</name>
<feature type="compositionally biased region" description="Polar residues" evidence="6">
    <location>
        <begin position="1"/>
        <end position="19"/>
    </location>
</feature>
<evidence type="ECO:0000256" key="1">
    <source>
        <dbReference type="ARBA" id="ARBA00004141"/>
    </source>
</evidence>
<feature type="transmembrane region" description="Helical" evidence="7">
    <location>
        <begin position="426"/>
        <end position="445"/>
    </location>
</feature>
<evidence type="ECO:0000313" key="9">
    <source>
        <dbReference type="Proteomes" id="UP000002009"/>
    </source>
</evidence>
<dbReference type="SUPFAM" id="SSF103473">
    <property type="entry name" value="MFS general substrate transporter"/>
    <property type="match status" value="1"/>
</dbReference>
<feature type="compositionally biased region" description="Basic and acidic residues" evidence="6">
    <location>
        <begin position="544"/>
        <end position="553"/>
    </location>
</feature>
<feature type="region of interest" description="Disordered" evidence="6">
    <location>
        <begin position="456"/>
        <end position="475"/>
    </location>
</feature>
<dbReference type="Gene3D" id="1.20.1250.20">
    <property type="entry name" value="MFS general substrate transporter like domains"/>
    <property type="match status" value="1"/>
</dbReference>
<dbReference type="InterPro" id="IPR036259">
    <property type="entry name" value="MFS_trans_sf"/>
</dbReference>
<evidence type="ECO:0000256" key="3">
    <source>
        <dbReference type="ARBA" id="ARBA00022692"/>
    </source>
</evidence>
<feature type="region of interest" description="Disordered" evidence="6">
    <location>
        <begin position="58"/>
        <end position="151"/>
    </location>
</feature>
<feature type="region of interest" description="Disordered" evidence="6">
    <location>
        <begin position="163"/>
        <end position="268"/>
    </location>
</feature>
<dbReference type="GO" id="GO:0016020">
    <property type="term" value="C:membrane"/>
    <property type="evidence" value="ECO:0007669"/>
    <property type="project" value="UniProtKB-SubCell"/>
</dbReference>
<keyword evidence="4 7" id="KW-1133">Transmembrane helix</keyword>
<keyword evidence="9" id="KW-1185">Reference proteome</keyword>
<accession>C1E3C7</accession>
<dbReference type="PANTHER" id="PTHR23506:SF26">
    <property type="entry name" value="MFS-TYPE TRANSPORTER SLC18B1"/>
    <property type="match status" value="1"/>
</dbReference>
<evidence type="ECO:0000313" key="8">
    <source>
        <dbReference type="EMBL" id="ACO62909.1"/>
    </source>
</evidence>